<dbReference type="Pfam" id="PF00534">
    <property type="entry name" value="Glycos_transf_1"/>
    <property type="match status" value="1"/>
</dbReference>
<dbReference type="Proteomes" id="UP000398217">
    <property type="component" value="Unassembled WGS sequence"/>
</dbReference>
<dbReference type="PANTHER" id="PTHR46401:SF2">
    <property type="entry name" value="GLYCOSYLTRANSFERASE WBBK-RELATED"/>
    <property type="match status" value="1"/>
</dbReference>
<dbReference type="RefSeq" id="WP_155285421.1">
    <property type="nucleotide sequence ID" value="NZ_BLBC01000014.1"/>
</dbReference>
<organism evidence="3 4">
    <name type="scientific">Capnocytophaga felis</name>
    <dbReference type="NCBI Taxonomy" id="2267611"/>
    <lineage>
        <taxon>Bacteria</taxon>
        <taxon>Pseudomonadati</taxon>
        <taxon>Bacteroidota</taxon>
        <taxon>Flavobacteriia</taxon>
        <taxon>Flavobacteriales</taxon>
        <taxon>Flavobacteriaceae</taxon>
        <taxon>Capnocytophaga</taxon>
    </lineage>
</organism>
<accession>A0A5M4BB46</accession>
<dbReference type="CDD" id="cd03794">
    <property type="entry name" value="GT4_WbuB-like"/>
    <property type="match status" value="1"/>
</dbReference>
<proteinExistence type="predicted"/>
<keyword evidence="4" id="KW-1185">Reference proteome</keyword>
<evidence type="ECO:0000313" key="3">
    <source>
        <dbReference type="EMBL" id="GET46798.1"/>
    </source>
</evidence>
<dbReference type="GO" id="GO:0016757">
    <property type="term" value="F:glycosyltransferase activity"/>
    <property type="evidence" value="ECO:0007669"/>
    <property type="project" value="InterPro"/>
</dbReference>
<dbReference type="AlphaFoldDB" id="A0A5M4BB46"/>
<dbReference type="EMBL" id="BLBC01000014">
    <property type="protein sequence ID" value="GET46798.1"/>
    <property type="molecule type" value="Genomic_DNA"/>
</dbReference>
<dbReference type="GO" id="GO:0009103">
    <property type="term" value="P:lipopolysaccharide biosynthetic process"/>
    <property type="evidence" value="ECO:0007669"/>
    <property type="project" value="TreeGrafter"/>
</dbReference>
<protein>
    <submittedName>
        <fullName evidence="3">Glycosyl transferase family 1</fullName>
    </submittedName>
</protein>
<evidence type="ECO:0000313" key="4">
    <source>
        <dbReference type="Proteomes" id="UP000398217"/>
    </source>
</evidence>
<reference evidence="4" key="1">
    <citation type="journal article" date="2020" name="Int. J. Syst. Evol. Microbiol.">
        <title>Capnocytophaga felis sp. nov. isolated from the feline oral cavity.</title>
        <authorList>
            <person name="Suzuki M."/>
            <person name="Umeda K."/>
            <person name="Kimura M."/>
            <person name="Imaoka K."/>
            <person name="Morikawa S."/>
            <person name="Maeda K."/>
        </authorList>
    </citation>
    <scope>NUCLEOTIDE SEQUENCE [LARGE SCALE GENOMIC DNA]</scope>
    <source>
        <strain evidence="4">KC07070</strain>
    </source>
</reference>
<feature type="domain" description="Glycosyl transferase family 1" evidence="2">
    <location>
        <begin position="235"/>
        <end position="398"/>
    </location>
</feature>
<comment type="caution">
    <text evidence="3">The sequence shown here is derived from an EMBL/GenBank/DDBJ whole genome shotgun (WGS) entry which is preliminary data.</text>
</comment>
<dbReference type="InterPro" id="IPR001296">
    <property type="entry name" value="Glyco_trans_1"/>
</dbReference>
<sequence length="427" mass="49905">MKKVLIITYYWKPAGGPGVQRWLKFIKYLRDFNIEPIVYTPENPEYPIIDERIGEDLPSNIQVIKYPIWEPYKLASFFSKKKTQKISSGIIPRKKVSFIEKIMLWIRGNLFIPDARKFWIKPSVNFLSNFIQENEIQTVITTSPPHSVHLIGYHLKKKFPQLKWISDFRDPWTTIGYYKDLRLTKWAHKKHKFLEKEVLQSSDLVIVTSFKTKEEFSQITKKPIKVITNGYDIINQPKAKVSDKFLISHIGSLLSDRNPKLLWKVLADLVIENKEFAENFELCFAGKISGDVEEEIISLGLSKYITNMGYISHNEAIKLQQKSQILLLIEINSKETECIIPGKLFEYMISERPILAIGPKNWDVIKIIKETNTGRFVSYDNETKIKEIILTWYNDYKDNNLKTNPIRLAPYSRKNLTQKLAESIQNV</sequence>
<evidence type="ECO:0000256" key="1">
    <source>
        <dbReference type="ARBA" id="ARBA00022679"/>
    </source>
</evidence>
<dbReference type="SUPFAM" id="SSF53756">
    <property type="entry name" value="UDP-Glycosyltransferase/glycogen phosphorylase"/>
    <property type="match status" value="1"/>
</dbReference>
<dbReference type="PANTHER" id="PTHR46401">
    <property type="entry name" value="GLYCOSYLTRANSFERASE WBBK-RELATED"/>
    <property type="match status" value="1"/>
</dbReference>
<gene>
    <name evidence="3" type="ORF">RCZ01_21000</name>
</gene>
<name>A0A5M4BB46_9FLAO</name>
<keyword evidence="1 3" id="KW-0808">Transferase</keyword>
<dbReference type="Gene3D" id="3.40.50.2000">
    <property type="entry name" value="Glycogen Phosphorylase B"/>
    <property type="match status" value="2"/>
</dbReference>
<dbReference type="OrthoDB" id="9794575at2"/>
<evidence type="ECO:0000259" key="2">
    <source>
        <dbReference type="Pfam" id="PF00534"/>
    </source>
</evidence>